<dbReference type="RefSeq" id="WP_207258032.1">
    <property type="nucleotide sequence ID" value="NZ_JAFMPP010000009.1"/>
</dbReference>
<comment type="caution">
    <text evidence="3">The sequence shown here is derived from an EMBL/GenBank/DDBJ whole genome shotgun (WGS) entry which is preliminary data.</text>
</comment>
<evidence type="ECO:0000256" key="2">
    <source>
        <dbReference type="SAM" id="SignalP"/>
    </source>
</evidence>
<name>A0A939G150_9HYPH</name>
<evidence type="ECO:0000313" key="3">
    <source>
        <dbReference type="EMBL" id="MBO0663242.1"/>
    </source>
</evidence>
<organism evidence="3 4">
    <name type="scientific">Jiella flava</name>
    <dbReference type="NCBI Taxonomy" id="2816857"/>
    <lineage>
        <taxon>Bacteria</taxon>
        <taxon>Pseudomonadati</taxon>
        <taxon>Pseudomonadota</taxon>
        <taxon>Alphaproteobacteria</taxon>
        <taxon>Hyphomicrobiales</taxon>
        <taxon>Aurantimonadaceae</taxon>
        <taxon>Jiella</taxon>
    </lineage>
</organism>
<evidence type="ECO:0000313" key="4">
    <source>
        <dbReference type="Proteomes" id="UP000664122"/>
    </source>
</evidence>
<keyword evidence="4" id="KW-1185">Reference proteome</keyword>
<reference evidence="3" key="1">
    <citation type="submission" date="2021-03" db="EMBL/GenBank/DDBJ databases">
        <title>Whole genome sequence of Jiella sp. CQZ9-1.</title>
        <authorList>
            <person name="Tuo L."/>
        </authorList>
    </citation>
    <scope>NUCLEOTIDE SEQUENCE</scope>
    <source>
        <strain evidence="3">CQZ9-1</strain>
    </source>
</reference>
<accession>A0A939G150</accession>
<proteinExistence type="predicted"/>
<feature type="region of interest" description="Disordered" evidence="1">
    <location>
        <begin position="543"/>
        <end position="610"/>
    </location>
</feature>
<feature type="signal peptide" evidence="2">
    <location>
        <begin position="1"/>
        <end position="25"/>
    </location>
</feature>
<keyword evidence="2" id="KW-0732">Signal</keyword>
<dbReference type="EMBL" id="JAFMPP010000009">
    <property type="protein sequence ID" value="MBO0663242.1"/>
    <property type="molecule type" value="Genomic_DNA"/>
</dbReference>
<protein>
    <submittedName>
        <fullName evidence="3">Uncharacterized protein</fullName>
    </submittedName>
</protein>
<dbReference type="Proteomes" id="UP000664122">
    <property type="component" value="Unassembled WGS sequence"/>
</dbReference>
<feature type="chain" id="PRO_5037082418" evidence="2">
    <location>
        <begin position="26"/>
        <end position="610"/>
    </location>
</feature>
<evidence type="ECO:0000256" key="1">
    <source>
        <dbReference type="SAM" id="MobiDB-lite"/>
    </source>
</evidence>
<gene>
    <name evidence="3" type="ORF">J1C48_11695</name>
</gene>
<feature type="compositionally biased region" description="Low complexity" evidence="1">
    <location>
        <begin position="572"/>
        <end position="584"/>
    </location>
</feature>
<dbReference type="AlphaFoldDB" id="A0A939G150"/>
<feature type="compositionally biased region" description="Low complexity" evidence="1">
    <location>
        <begin position="550"/>
        <end position="562"/>
    </location>
</feature>
<sequence length="610" mass="63791">MARGVAAKLLAMAIAVPCLMARAEAEPVTLPALPSAPPAKAANATELVLPYTPYLFDFAVMSLRSVAEITYTGRRYDPITRSLVVTGLEVHRDKVHFRVGQMRLGADQLILDGVAIDTRPLPLDPTLRQVLKHLKRQIIGGDVAVAINVDAPQANYLVQGAVRLTGIGAFDINADLRGFHVLAPLSTMKGGAAANGRQPPEVRGRLASADLAFTDRGLVEALYDVLGGKQGLKPEAAKALAVGIAGAAVAGSMDKLPGGATPALRKTAEAWSAAVQAFLKDPERILLMLKPTQPFDLQRLTDGPLDARVVADLNPQVVNGRSAAPVMIKPADLSLPPDAPLAKVLAVAETLLSGRGTPQDIDGALKMIMPVAISGNRAAVGLLAKAIAVDPYATIPQEKLAPVYVALDLAVAEGLPFADESLAAIGRRLSPEEVVAAEDEAVATWRKTPVGGRQRAAETAAFRLQDWDTVRRFAYAYYEGADMPRNLMRAYGWASMAAAGGDRLAAKLRDELTRAAGAGKIVLPLDRAQAATAKLWTLLMNDERSKPGDGAEASGASAPAGANDQQRSSEQPPATVAAPPAVSEPADEGAQTDTAPGRDKASKGASNGAN</sequence>